<dbReference type="Gene3D" id="1.10.357.10">
    <property type="entry name" value="Tetracycline Repressor, domain 2"/>
    <property type="match status" value="1"/>
</dbReference>
<feature type="DNA-binding region" description="H-T-H motif" evidence="4">
    <location>
        <begin position="39"/>
        <end position="58"/>
    </location>
</feature>
<evidence type="ECO:0000256" key="3">
    <source>
        <dbReference type="ARBA" id="ARBA00023163"/>
    </source>
</evidence>
<keyword evidence="3" id="KW-0804">Transcription</keyword>
<dbReference type="PROSITE" id="PS50977">
    <property type="entry name" value="HTH_TETR_2"/>
    <property type="match status" value="1"/>
</dbReference>
<dbReference type="PANTHER" id="PTHR30055:SF234">
    <property type="entry name" value="HTH-TYPE TRANSCRIPTIONAL REGULATOR BETI"/>
    <property type="match status" value="1"/>
</dbReference>
<keyword evidence="1" id="KW-0805">Transcription regulation</keyword>
<dbReference type="SUPFAM" id="SSF46689">
    <property type="entry name" value="Homeodomain-like"/>
    <property type="match status" value="1"/>
</dbReference>
<evidence type="ECO:0000256" key="2">
    <source>
        <dbReference type="ARBA" id="ARBA00023125"/>
    </source>
</evidence>
<dbReference type="InterPro" id="IPR009057">
    <property type="entry name" value="Homeodomain-like_sf"/>
</dbReference>
<comment type="caution">
    <text evidence="6">The sequence shown here is derived from an EMBL/GenBank/DDBJ whole genome shotgun (WGS) entry which is preliminary data.</text>
</comment>
<keyword evidence="2 4" id="KW-0238">DNA-binding</keyword>
<reference evidence="6 7" key="1">
    <citation type="submission" date="2021-03" db="EMBL/GenBank/DDBJ databases">
        <title>Sequencing the genomes of 1000 actinobacteria strains.</title>
        <authorList>
            <person name="Klenk H.-P."/>
        </authorList>
    </citation>
    <scope>NUCLEOTIDE SEQUENCE [LARGE SCALE GENOMIC DNA]</scope>
    <source>
        <strain evidence="6 7">DSM 44580</strain>
    </source>
</reference>
<dbReference type="PANTHER" id="PTHR30055">
    <property type="entry name" value="HTH-TYPE TRANSCRIPTIONAL REGULATOR RUTR"/>
    <property type="match status" value="1"/>
</dbReference>
<dbReference type="EMBL" id="JAGIOO010000001">
    <property type="protein sequence ID" value="MBP2478634.1"/>
    <property type="molecule type" value="Genomic_DNA"/>
</dbReference>
<dbReference type="InterPro" id="IPR041483">
    <property type="entry name" value="TetR_C_34"/>
</dbReference>
<dbReference type="RefSeq" id="WP_086789030.1">
    <property type="nucleotide sequence ID" value="NZ_JAGIOO010000001.1"/>
</dbReference>
<dbReference type="Proteomes" id="UP001519363">
    <property type="component" value="Unassembled WGS sequence"/>
</dbReference>
<dbReference type="InterPro" id="IPR001647">
    <property type="entry name" value="HTH_TetR"/>
</dbReference>
<name>A0ABS5APY6_9PSEU</name>
<dbReference type="Pfam" id="PF00440">
    <property type="entry name" value="TetR_N"/>
    <property type="match status" value="1"/>
</dbReference>
<protein>
    <submittedName>
        <fullName evidence="6">AcrR family transcriptional regulator</fullName>
    </submittedName>
</protein>
<dbReference type="InterPro" id="IPR050109">
    <property type="entry name" value="HTH-type_TetR-like_transc_reg"/>
</dbReference>
<proteinExistence type="predicted"/>
<gene>
    <name evidence="6" type="ORF">JOF53_007506</name>
</gene>
<sequence length="214" mass="24113">MTETSFQRARTPEQIAARRAAILDAAEELLTELPTEQVSLRELSRRVGLGTANVARYFPTREAVFLEVLDRARGLWLDELEERVTGDAHELARTFAESLQERPLVCELLSVVARVLERNVDRETVLDFKLRSRAHNERLGRLFARAIPGLTEAQGLELSSHALLLVMAAWPVANPNDAVREAMEDPRLAPTRVNFVDRITRLLELLIGGLRAQD</sequence>
<evidence type="ECO:0000313" key="7">
    <source>
        <dbReference type="Proteomes" id="UP001519363"/>
    </source>
</evidence>
<keyword evidence="7" id="KW-1185">Reference proteome</keyword>
<evidence type="ECO:0000256" key="1">
    <source>
        <dbReference type="ARBA" id="ARBA00023015"/>
    </source>
</evidence>
<dbReference type="Pfam" id="PF17929">
    <property type="entry name" value="TetR_C_34"/>
    <property type="match status" value="1"/>
</dbReference>
<feature type="domain" description="HTH tetR-type" evidence="5">
    <location>
        <begin position="16"/>
        <end position="76"/>
    </location>
</feature>
<accession>A0ABS5APY6</accession>
<evidence type="ECO:0000313" key="6">
    <source>
        <dbReference type="EMBL" id="MBP2478634.1"/>
    </source>
</evidence>
<evidence type="ECO:0000259" key="5">
    <source>
        <dbReference type="PROSITE" id="PS50977"/>
    </source>
</evidence>
<organism evidence="6 7">
    <name type="scientific">Crossiella equi</name>
    <dbReference type="NCBI Taxonomy" id="130796"/>
    <lineage>
        <taxon>Bacteria</taxon>
        <taxon>Bacillati</taxon>
        <taxon>Actinomycetota</taxon>
        <taxon>Actinomycetes</taxon>
        <taxon>Pseudonocardiales</taxon>
        <taxon>Pseudonocardiaceae</taxon>
        <taxon>Crossiella</taxon>
    </lineage>
</organism>
<evidence type="ECO:0000256" key="4">
    <source>
        <dbReference type="PROSITE-ProRule" id="PRU00335"/>
    </source>
</evidence>